<evidence type="ECO:0000313" key="4">
    <source>
        <dbReference type="EMBL" id="NMO20510.1"/>
    </source>
</evidence>
<dbReference type="PANTHER" id="PTHR48081">
    <property type="entry name" value="AB HYDROLASE SUPERFAMILY PROTEIN C4A8.06C"/>
    <property type="match status" value="1"/>
</dbReference>
<comment type="caution">
    <text evidence="4">The sequence shown here is derived from an EMBL/GenBank/DDBJ whole genome shotgun (WGS) entry which is preliminary data.</text>
</comment>
<organism evidence="4 5">
    <name type="scientific">Pyxidicoccus fallax</name>
    <dbReference type="NCBI Taxonomy" id="394095"/>
    <lineage>
        <taxon>Bacteria</taxon>
        <taxon>Pseudomonadati</taxon>
        <taxon>Myxococcota</taxon>
        <taxon>Myxococcia</taxon>
        <taxon>Myxococcales</taxon>
        <taxon>Cystobacterineae</taxon>
        <taxon>Myxococcaceae</taxon>
        <taxon>Pyxidicoccus</taxon>
    </lineage>
</organism>
<dbReference type="InterPro" id="IPR013094">
    <property type="entry name" value="AB_hydrolase_3"/>
</dbReference>
<accession>A0A848LSA6</accession>
<keyword evidence="2 4" id="KW-0378">Hydrolase</keyword>
<dbReference type="Proteomes" id="UP000518300">
    <property type="component" value="Unassembled WGS sequence"/>
</dbReference>
<sequence>MGTSGPRSIQSRLLYHYLKFKLSRSDPGDSLAEGRRRLEAMSTRLPMPRDVDIQPLTVGGRPAEWLRPRGGESHRAVLYLHGGAYTAGSLGSHRSLAARIALACACPVLLLDYRLAPEHPFPAGLDDAVAAFSWLCSPAVGLEARRVALVGDSAGGGLSLALAVRLRDEGHPLPGAVVGLSPWTDLELAGESVTSRAAVDPFFSSTRRLRNSAVAYAGTTSLRHPYVSPVHADLRGLPPLYLQVGEHEILLSDAETVTRRAQAVDTEATLEVWPGLWHVWHALAAHLPEARRAIEKVGAFVKARAS</sequence>
<dbReference type="AlphaFoldDB" id="A0A848LSA6"/>
<comment type="similarity">
    <text evidence="1">Belongs to the 'GDXG' lipolytic enzyme family.</text>
</comment>
<dbReference type="InterPro" id="IPR050300">
    <property type="entry name" value="GDXG_lipolytic_enzyme"/>
</dbReference>
<dbReference type="EMBL" id="JABBJJ010000248">
    <property type="protein sequence ID" value="NMO20510.1"/>
    <property type="molecule type" value="Genomic_DNA"/>
</dbReference>
<dbReference type="Gene3D" id="3.40.50.1820">
    <property type="entry name" value="alpha/beta hydrolase"/>
    <property type="match status" value="1"/>
</dbReference>
<name>A0A848LSA6_9BACT</name>
<evidence type="ECO:0000256" key="1">
    <source>
        <dbReference type="ARBA" id="ARBA00010515"/>
    </source>
</evidence>
<gene>
    <name evidence="4" type="ORF">HG543_37460</name>
</gene>
<dbReference type="SUPFAM" id="SSF53474">
    <property type="entry name" value="alpha/beta-Hydrolases"/>
    <property type="match status" value="1"/>
</dbReference>
<dbReference type="InterPro" id="IPR002168">
    <property type="entry name" value="Lipase_GDXG_HIS_AS"/>
</dbReference>
<dbReference type="InterPro" id="IPR029058">
    <property type="entry name" value="AB_hydrolase_fold"/>
</dbReference>
<dbReference type="PROSITE" id="PS01173">
    <property type="entry name" value="LIPASE_GDXG_HIS"/>
    <property type="match status" value="1"/>
</dbReference>
<proteinExistence type="inferred from homology"/>
<dbReference type="PANTHER" id="PTHR48081:SF30">
    <property type="entry name" value="ACETYL-HYDROLASE LIPR-RELATED"/>
    <property type="match status" value="1"/>
</dbReference>
<dbReference type="RefSeq" id="WP_169349722.1">
    <property type="nucleotide sequence ID" value="NZ_JABBJJ010000248.1"/>
</dbReference>
<evidence type="ECO:0000256" key="2">
    <source>
        <dbReference type="ARBA" id="ARBA00022801"/>
    </source>
</evidence>
<evidence type="ECO:0000259" key="3">
    <source>
        <dbReference type="Pfam" id="PF07859"/>
    </source>
</evidence>
<feature type="domain" description="Alpha/beta hydrolase fold-3" evidence="3">
    <location>
        <begin position="77"/>
        <end position="281"/>
    </location>
</feature>
<protein>
    <submittedName>
        <fullName evidence="4">Alpha/beta hydrolase</fullName>
    </submittedName>
</protein>
<reference evidence="4 5" key="1">
    <citation type="submission" date="2020-04" db="EMBL/GenBank/DDBJ databases">
        <title>Draft genome of Pyxidicoccus fallax type strain.</title>
        <authorList>
            <person name="Whitworth D.E."/>
        </authorList>
    </citation>
    <scope>NUCLEOTIDE SEQUENCE [LARGE SCALE GENOMIC DNA]</scope>
    <source>
        <strain evidence="4 5">DSM 14698</strain>
    </source>
</reference>
<dbReference type="Pfam" id="PF07859">
    <property type="entry name" value="Abhydrolase_3"/>
    <property type="match status" value="1"/>
</dbReference>
<keyword evidence="5" id="KW-1185">Reference proteome</keyword>
<evidence type="ECO:0000313" key="5">
    <source>
        <dbReference type="Proteomes" id="UP000518300"/>
    </source>
</evidence>
<dbReference type="GO" id="GO:0004806">
    <property type="term" value="F:triacylglycerol lipase activity"/>
    <property type="evidence" value="ECO:0007669"/>
    <property type="project" value="TreeGrafter"/>
</dbReference>